<proteinExistence type="predicted"/>
<gene>
    <name evidence="2" type="ORF">AC578_57</name>
</gene>
<keyword evidence="1" id="KW-0812">Transmembrane</keyword>
<evidence type="ECO:0000313" key="2">
    <source>
        <dbReference type="EMBL" id="KXT04179.1"/>
    </source>
</evidence>
<organism evidence="2 3">
    <name type="scientific">Pseudocercospora eumusae</name>
    <dbReference type="NCBI Taxonomy" id="321146"/>
    <lineage>
        <taxon>Eukaryota</taxon>
        <taxon>Fungi</taxon>
        <taxon>Dikarya</taxon>
        <taxon>Ascomycota</taxon>
        <taxon>Pezizomycotina</taxon>
        <taxon>Dothideomycetes</taxon>
        <taxon>Dothideomycetidae</taxon>
        <taxon>Mycosphaerellales</taxon>
        <taxon>Mycosphaerellaceae</taxon>
        <taxon>Pseudocercospora</taxon>
    </lineage>
</organism>
<evidence type="ECO:0000313" key="3">
    <source>
        <dbReference type="Proteomes" id="UP000070133"/>
    </source>
</evidence>
<accession>A0A139HP66</accession>
<dbReference type="AlphaFoldDB" id="A0A139HP66"/>
<name>A0A139HP66_9PEZI</name>
<dbReference type="EMBL" id="LFZN01000023">
    <property type="protein sequence ID" value="KXT04179.1"/>
    <property type="molecule type" value="Genomic_DNA"/>
</dbReference>
<comment type="caution">
    <text evidence="2">The sequence shown here is derived from an EMBL/GenBank/DDBJ whole genome shotgun (WGS) entry which is preliminary data.</text>
</comment>
<feature type="transmembrane region" description="Helical" evidence="1">
    <location>
        <begin position="108"/>
        <end position="136"/>
    </location>
</feature>
<keyword evidence="1" id="KW-0472">Membrane</keyword>
<dbReference type="Proteomes" id="UP000070133">
    <property type="component" value="Unassembled WGS sequence"/>
</dbReference>
<reference evidence="2 3" key="1">
    <citation type="submission" date="2015-07" db="EMBL/GenBank/DDBJ databases">
        <title>Comparative genomics of the Sigatoka disease complex on banana suggests a link between parallel evolutionary changes in Pseudocercospora fijiensis and Pseudocercospora eumusae and increased virulence on the banana host.</title>
        <authorList>
            <person name="Chang T.-C."/>
            <person name="Salvucci A."/>
            <person name="Crous P.W."/>
            <person name="Stergiopoulos I."/>
        </authorList>
    </citation>
    <scope>NUCLEOTIDE SEQUENCE [LARGE SCALE GENOMIC DNA]</scope>
    <source>
        <strain evidence="2 3">CBS 114824</strain>
    </source>
</reference>
<evidence type="ECO:0000256" key="1">
    <source>
        <dbReference type="SAM" id="Phobius"/>
    </source>
</evidence>
<keyword evidence="1" id="KW-1133">Transmembrane helix</keyword>
<sequence length="144" mass="16254">MQANFTEIYHPQNNTSANQTQLSTLFLPTHRLPYTQPFRKHPQPQRHQNLPRQLLPSLHMIPPSIDDQHLNSSLLTLLTFDEILETSVVLDRRVLGGSRNGIGTGMMLRYLIGAMLLDIGCVEMLLIVSVDLWGWISWPGVDGG</sequence>
<keyword evidence="3" id="KW-1185">Reference proteome</keyword>
<protein>
    <submittedName>
        <fullName evidence="2">Uncharacterized protein</fullName>
    </submittedName>
</protein>